<gene>
    <name evidence="7" type="ORF">C5750_10910</name>
</gene>
<evidence type="ECO:0000256" key="3">
    <source>
        <dbReference type="ARBA" id="ARBA00022692"/>
    </source>
</evidence>
<accession>A0A2S9JIL0</accession>
<dbReference type="Proteomes" id="UP000238563">
    <property type="component" value="Unassembled WGS sequence"/>
</dbReference>
<feature type="transmembrane region" description="Helical" evidence="6">
    <location>
        <begin position="142"/>
        <end position="162"/>
    </location>
</feature>
<comment type="similarity">
    <text evidence="2">Belongs to the TMEM86 family.</text>
</comment>
<feature type="transmembrane region" description="Helical" evidence="6">
    <location>
        <begin position="197"/>
        <end position="217"/>
    </location>
</feature>
<dbReference type="AlphaFoldDB" id="A0A2S9JIL0"/>
<evidence type="ECO:0000256" key="5">
    <source>
        <dbReference type="ARBA" id="ARBA00023136"/>
    </source>
</evidence>
<dbReference type="Pfam" id="PF07947">
    <property type="entry name" value="YhhN"/>
    <property type="match status" value="1"/>
</dbReference>
<sequence length="225" mass="23802">MTPKTQPAIRTALHRLFAIAAVAAIASALLGADGRWLHYVSKPLATALLLIIVVQTANPVSKRYQWAIAAGLVLSLCGDIFLMLPQDLFVAGLICFLITHCAYIIALTGDVRLGAVPLTFAACALVALAIVWGLWTSLPSELTLPVTVYAAVLAVMGAQAISRAQYLATAPARLAGMGGVLFLASDTLLAYGKFRFAIPLGPLWVLGTYYAAQWFIARSVSSSEA</sequence>
<keyword evidence="4 6" id="KW-1133">Transmembrane helix</keyword>
<protein>
    <submittedName>
        <fullName evidence="7">Lysoplasmalogenase</fullName>
    </submittedName>
</protein>
<organism evidence="7 8">
    <name type="scientific">Phyllobacterium myrsinacearum</name>
    <dbReference type="NCBI Taxonomy" id="28101"/>
    <lineage>
        <taxon>Bacteria</taxon>
        <taxon>Pseudomonadati</taxon>
        <taxon>Pseudomonadota</taxon>
        <taxon>Alphaproteobacteria</taxon>
        <taxon>Hyphomicrobiales</taxon>
        <taxon>Phyllobacteriaceae</taxon>
        <taxon>Phyllobacterium</taxon>
    </lineage>
</organism>
<dbReference type="GO" id="GO:0016020">
    <property type="term" value="C:membrane"/>
    <property type="evidence" value="ECO:0007669"/>
    <property type="project" value="UniProtKB-SubCell"/>
</dbReference>
<feature type="transmembrane region" description="Helical" evidence="6">
    <location>
        <begin position="12"/>
        <end position="30"/>
    </location>
</feature>
<feature type="transmembrane region" description="Helical" evidence="6">
    <location>
        <begin position="115"/>
        <end position="136"/>
    </location>
</feature>
<comment type="subcellular location">
    <subcellularLocation>
        <location evidence="1">Membrane</location>
        <topology evidence="1">Multi-pass membrane protein</topology>
    </subcellularLocation>
</comment>
<reference evidence="7 8" key="1">
    <citation type="submission" date="2018-02" db="EMBL/GenBank/DDBJ databases">
        <title>The draft genome of Phyllobacterium myrsinacearum DSM5892.</title>
        <authorList>
            <person name="Li L."/>
            <person name="Liu L."/>
            <person name="Zhang X."/>
            <person name="Wang T."/>
        </authorList>
    </citation>
    <scope>NUCLEOTIDE SEQUENCE [LARGE SCALE GENOMIC DNA]</scope>
    <source>
        <strain evidence="7 8">DSM 5892</strain>
    </source>
</reference>
<feature type="transmembrane region" description="Helical" evidence="6">
    <location>
        <begin position="66"/>
        <end position="84"/>
    </location>
</feature>
<dbReference type="PANTHER" id="PTHR31885:SF6">
    <property type="entry name" value="GH04784P"/>
    <property type="match status" value="1"/>
</dbReference>
<keyword evidence="3 6" id="KW-0812">Transmembrane</keyword>
<keyword evidence="5 6" id="KW-0472">Membrane</keyword>
<dbReference type="PANTHER" id="PTHR31885">
    <property type="entry name" value="GH04784P"/>
    <property type="match status" value="1"/>
</dbReference>
<dbReference type="OrthoDB" id="7266492at2"/>
<evidence type="ECO:0000256" key="2">
    <source>
        <dbReference type="ARBA" id="ARBA00007375"/>
    </source>
</evidence>
<feature type="transmembrane region" description="Helical" evidence="6">
    <location>
        <begin position="36"/>
        <end position="54"/>
    </location>
</feature>
<evidence type="ECO:0000256" key="4">
    <source>
        <dbReference type="ARBA" id="ARBA00022989"/>
    </source>
</evidence>
<evidence type="ECO:0000313" key="8">
    <source>
        <dbReference type="Proteomes" id="UP000238563"/>
    </source>
</evidence>
<evidence type="ECO:0000256" key="6">
    <source>
        <dbReference type="SAM" id="Phobius"/>
    </source>
</evidence>
<comment type="caution">
    <text evidence="7">The sequence shown here is derived from an EMBL/GenBank/DDBJ whole genome shotgun (WGS) entry which is preliminary data.</text>
</comment>
<feature type="transmembrane region" description="Helical" evidence="6">
    <location>
        <begin position="90"/>
        <end position="108"/>
    </location>
</feature>
<keyword evidence="8" id="KW-1185">Reference proteome</keyword>
<name>A0A2S9JIL0_9HYPH</name>
<proteinExistence type="inferred from homology"/>
<dbReference type="InterPro" id="IPR012506">
    <property type="entry name" value="TMEM86B-like"/>
</dbReference>
<dbReference type="GO" id="GO:0016787">
    <property type="term" value="F:hydrolase activity"/>
    <property type="evidence" value="ECO:0007669"/>
    <property type="project" value="TreeGrafter"/>
</dbReference>
<evidence type="ECO:0000256" key="1">
    <source>
        <dbReference type="ARBA" id="ARBA00004141"/>
    </source>
</evidence>
<dbReference type="EMBL" id="PVBT01000003">
    <property type="protein sequence ID" value="PRD52928.1"/>
    <property type="molecule type" value="Genomic_DNA"/>
</dbReference>
<dbReference type="RefSeq" id="WP_105733942.1">
    <property type="nucleotide sequence ID" value="NZ_PVBT01000003.1"/>
</dbReference>
<evidence type="ECO:0000313" key="7">
    <source>
        <dbReference type="EMBL" id="PRD52928.1"/>
    </source>
</evidence>